<evidence type="ECO:0000313" key="2">
    <source>
        <dbReference type="Proteomes" id="UP000284434"/>
    </source>
</evidence>
<gene>
    <name evidence="1" type="ORF">DXA53_10175</name>
</gene>
<organism evidence="1 2">
    <name type="scientific">Odoribacter splanchnicus</name>
    <dbReference type="NCBI Taxonomy" id="28118"/>
    <lineage>
        <taxon>Bacteria</taxon>
        <taxon>Pseudomonadati</taxon>
        <taxon>Bacteroidota</taxon>
        <taxon>Bacteroidia</taxon>
        <taxon>Bacteroidales</taxon>
        <taxon>Odoribacteraceae</taxon>
        <taxon>Odoribacter</taxon>
    </lineage>
</organism>
<dbReference type="Proteomes" id="UP000284434">
    <property type="component" value="Unassembled WGS sequence"/>
</dbReference>
<comment type="caution">
    <text evidence="1">The sequence shown here is derived from an EMBL/GenBank/DDBJ whole genome shotgun (WGS) entry which is preliminary data.</text>
</comment>
<dbReference type="AlphaFoldDB" id="A0A3D1UIK7"/>
<proteinExistence type="predicted"/>
<protein>
    <submittedName>
        <fullName evidence="1">Sigma-70 family RNA polymerase sigma factor</fullName>
    </submittedName>
</protein>
<reference evidence="1 2" key="1">
    <citation type="submission" date="2018-08" db="EMBL/GenBank/DDBJ databases">
        <title>A genome reference for cultivated species of the human gut microbiota.</title>
        <authorList>
            <person name="Zou Y."/>
            <person name="Xue W."/>
            <person name="Luo G."/>
        </authorList>
    </citation>
    <scope>NUCLEOTIDE SEQUENCE [LARGE SCALE GENOMIC DNA]</scope>
    <source>
        <strain evidence="1 2">OF03-11</strain>
    </source>
</reference>
<name>A0A3D1UIK7_9BACT</name>
<accession>A0A3D1UIK7</accession>
<evidence type="ECO:0000313" key="1">
    <source>
        <dbReference type="EMBL" id="RGY06221.1"/>
    </source>
</evidence>
<dbReference type="EMBL" id="QSCO01000013">
    <property type="protein sequence ID" value="RGY06221.1"/>
    <property type="molecule type" value="Genomic_DNA"/>
</dbReference>
<sequence>MHPENPELDDYDVMEEEIYRWLFKTIDELPPRCKKIFLLHLDGKKQRDGGNVSFWGFKIKKINFTSPIFTPCLFLL</sequence>